<evidence type="ECO:0000313" key="8">
    <source>
        <dbReference type="EMBL" id="HHM01833.1"/>
    </source>
</evidence>
<dbReference type="GO" id="GO:0005737">
    <property type="term" value="C:cytoplasm"/>
    <property type="evidence" value="ECO:0007669"/>
    <property type="project" value="TreeGrafter"/>
</dbReference>
<protein>
    <recommendedName>
        <fullName evidence="4">Isoaspartyl peptidase</fullName>
    </recommendedName>
</protein>
<evidence type="ECO:0000256" key="3">
    <source>
        <dbReference type="ARBA" id="ARBA00022813"/>
    </source>
</evidence>
<evidence type="ECO:0000256" key="1">
    <source>
        <dbReference type="ARBA" id="ARBA00022670"/>
    </source>
</evidence>
<dbReference type="PANTHER" id="PTHR10188:SF6">
    <property type="entry name" value="N(4)-(BETA-N-ACETYLGLUCOSAMINYL)-L-ASPARAGINASE"/>
    <property type="match status" value="1"/>
</dbReference>
<gene>
    <name evidence="8" type="ORF">ENJ15_02390</name>
</gene>
<feature type="binding site" evidence="6">
    <location>
        <begin position="197"/>
        <end position="200"/>
    </location>
    <ligand>
        <name>substrate</name>
    </ligand>
</feature>
<dbReference type="CDD" id="cd04512">
    <property type="entry name" value="Ntn_Asparaginase_2_like"/>
    <property type="match status" value="1"/>
</dbReference>
<comment type="caution">
    <text evidence="8">The sequence shown here is derived from an EMBL/GenBank/DDBJ whole genome shotgun (WGS) entry which is preliminary data.</text>
</comment>
<dbReference type="InterPro" id="IPR029055">
    <property type="entry name" value="Ntn_hydrolases_N"/>
</dbReference>
<keyword evidence="1" id="KW-0645">Protease</keyword>
<evidence type="ECO:0000256" key="2">
    <source>
        <dbReference type="ARBA" id="ARBA00022801"/>
    </source>
</evidence>
<evidence type="ECO:0000256" key="6">
    <source>
        <dbReference type="PIRSR" id="PIRSR600246-2"/>
    </source>
</evidence>
<dbReference type="InterPro" id="IPR000246">
    <property type="entry name" value="Peptidase_T2"/>
</dbReference>
<dbReference type="GO" id="GO:0008233">
    <property type="term" value="F:peptidase activity"/>
    <property type="evidence" value="ECO:0007669"/>
    <property type="project" value="UniProtKB-KW"/>
</dbReference>
<dbReference type="GO" id="GO:0016811">
    <property type="term" value="F:hydrolase activity, acting on carbon-nitrogen (but not peptide) bonds, in linear amides"/>
    <property type="evidence" value="ECO:0007669"/>
    <property type="project" value="UniProtKB-ARBA"/>
</dbReference>
<dbReference type="GO" id="GO:0006508">
    <property type="term" value="P:proteolysis"/>
    <property type="evidence" value="ECO:0007669"/>
    <property type="project" value="UniProtKB-KW"/>
</dbReference>
<dbReference type="Proteomes" id="UP000885771">
    <property type="component" value="Unassembled WGS sequence"/>
</dbReference>
<name>A0A7V5RNH1_CALAY</name>
<dbReference type="Gene3D" id="3.60.20.30">
    <property type="entry name" value="(Glycosyl)asparaginase"/>
    <property type="match status" value="1"/>
</dbReference>
<reference evidence="8" key="1">
    <citation type="journal article" date="2020" name="mSystems">
        <title>Genome- and Community-Level Interaction Insights into Carbon Utilization and Element Cycling Functions of Hydrothermarchaeota in Hydrothermal Sediment.</title>
        <authorList>
            <person name="Zhou Z."/>
            <person name="Liu Y."/>
            <person name="Xu W."/>
            <person name="Pan J."/>
            <person name="Luo Z.H."/>
            <person name="Li M."/>
        </authorList>
    </citation>
    <scope>NUCLEOTIDE SEQUENCE [LARGE SCALE GENOMIC DNA]</scope>
    <source>
        <strain evidence="8">HyVt-460</strain>
    </source>
</reference>
<evidence type="ECO:0000256" key="7">
    <source>
        <dbReference type="PIRSR" id="PIRSR600246-3"/>
    </source>
</evidence>
<evidence type="ECO:0000256" key="4">
    <source>
        <dbReference type="ARBA" id="ARBA00069124"/>
    </source>
</evidence>
<organism evidence="8">
    <name type="scientific">Caldithrix abyssi</name>
    <dbReference type="NCBI Taxonomy" id="187145"/>
    <lineage>
        <taxon>Bacteria</taxon>
        <taxon>Pseudomonadati</taxon>
        <taxon>Calditrichota</taxon>
        <taxon>Calditrichia</taxon>
        <taxon>Calditrichales</taxon>
        <taxon>Calditrichaceae</taxon>
        <taxon>Caldithrix</taxon>
    </lineage>
</organism>
<dbReference type="EMBL" id="DRLI01000088">
    <property type="protein sequence ID" value="HHM01833.1"/>
    <property type="molecule type" value="Genomic_DNA"/>
</dbReference>
<keyword evidence="2" id="KW-0378">Hydrolase</keyword>
<dbReference type="FunFam" id="3.60.20.30:FF:000001">
    <property type="entry name" value="Isoaspartyl peptidase/L-asparaginase"/>
    <property type="match status" value="1"/>
</dbReference>
<dbReference type="Pfam" id="PF01112">
    <property type="entry name" value="Asparaginase_2"/>
    <property type="match status" value="1"/>
</dbReference>
<keyword evidence="3" id="KW-0068">Autocatalytic cleavage</keyword>
<proteinExistence type="predicted"/>
<dbReference type="PANTHER" id="PTHR10188">
    <property type="entry name" value="L-ASPARAGINASE"/>
    <property type="match status" value="1"/>
</dbReference>
<sequence>MKTAIMIHGGAWDIPASLHEAHEEGLMRALEAGYARLRETNDAHATCLSLLRILEDEPAFDAGTGSFLNAEGEVEMDAGIMSGEDLSVGAVAALKNIKNPILVAEAVRGNTQHVMLAGEGALRFAIKEGFRRVETEELLTGREKERYLALKKRKNVRIKSFFEQRPSDTVGAVVLDGRGRLSAGTTTGGTPYKLAGRVGDVPVAGSGFYADNRSGAVSATGWGEGILRAGLALRVMRAMESGREPGAAAREAISFLKSRINGEAGVIALNNEGRAGFYFNTPCMAVGYAGPAGIEYVRVIRRGEQEI</sequence>
<dbReference type="SUPFAM" id="SSF56235">
    <property type="entry name" value="N-terminal nucleophile aminohydrolases (Ntn hydrolases)"/>
    <property type="match status" value="1"/>
</dbReference>
<feature type="site" description="Cleavage; by autolysis" evidence="7">
    <location>
        <begin position="168"/>
        <end position="169"/>
    </location>
</feature>
<feature type="active site" description="Nucleophile" evidence="5">
    <location>
        <position position="169"/>
    </location>
</feature>
<evidence type="ECO:0000256" key="5">
    <source>
        <dbReference type="PIRSR" id="PIRSR600246-1"/>
    </source>
</evidence>
<feature type="binding site" evidence="6">
    <location>
        <begin position="220"/>
        <end position="223"/>
    </location>
    <ligand>
        <name>substrate</name>
    </ligand>
</feature>
<accession>A0A7V5RNH1</accession>
<dbReference type="AlphaFoldDB" id="A0A7V5RNH1"/>